<evidence type="ECO:0000256" key="3">
    <source>
        <dbReference type="ARBA" id="ARBA00022448"/>
    </source>
</evidence>
<evidence type="ECO:0000256" key="2">
    <source>
        <dbReference type="ARBA" id="ARBA00006012"/>
    </source>
</evidence>
<feature type="transmembrane region" description="Helical" evidence="10">
    <location>
        <begin position="753"/>
        <end position="770"/>
    </location>
</feature>
<dbReference type="Pfam" id="PF14510">
    <property type="entry name" value="ABC_trans_N"/>
    <property type="match status" value="1"/>
</dbReference>
<reference evidence="12 13" key="1">
    <citation type="journal article" date="2021" name="Nat. Commun.">
        <title>Genetic determinants of endophytism in the Arabidopsis root mycobiome.</title>
        <authorList>
            <person name="Mesny F."/>
            <person name="Miyauchi S."/>
            <person name="Thiergart T."/>
            <person name="Pickel B."/>
            <person name="Atanasova L."/>
            <person name="Karlsson M."/>
            <person name="Huettel B."/>
            <person name="Barry K.W."/>
            <person name="Haridas S."/>
            <person name="Chen C."/>
            <person name="Bauer D."/>
            <person name="Andreopoulos W."/>
            <person name="Pangilinan J."/>
            <person name="LaButti K."/>
            <person name="Riley R."/>
            <person name="Lipzen A."/>
            <person name="Clum A."/>
            <person name="Drula E."/>
            <person name="Henrissat B."/>
            <person name="Kohler A."/>
            <person name="Grigoriev I.V."/>
            <person name="Martin F.M."/>
            <person name="Hacquard S."/>
        </authorList>
    </citation>
    <scope>NUCLEOTIDE SEQUENCE [LARGE SCALE GENOMIC DNA]</scope>
    <source>
        <strain evidence="12 13">MPI-SDFR-AT-0080</strain>
    </source>
</reference>
<organism evidence="12 13">
    <name type="scientific">Macrophomina phaseolina</name>
    <dbReference type="NCBI Taxonomy" id="35725"/>
    <lineage>
        <taxon>Eukaryota</taxon>
        <taxon>Fungi</taxon>
        <taxon>Dikarya</taxon>
        <taxon>Ascomycota</taxon>
        <taxon>Pezizomycotina</taxon>
        <taxon>Dothideomycetes</taxon>
        <taxon>Dothideomycetes incertae sedis</taxon>
        <taxon>Botryosphaeriales</taxon>
        <taxon>Botryosphaeriaceae</taxon>
        <taxon>Macrophomina</taxon>
    </lineage>
</organism>
<keyword evidence="8 10" id="KW-0472">Membrane</keyword>
<evidence type="ECO:0000313" key="13">
    <source>
        <dbReference type="Proteomes" id="UP000774617"/>
    </source>
</evidence>
<evidence type="ECO:0000256" key="10">
    <source>
        <dbReference type="SAM" id="Phobius"/>
    </source>
</evidence>
<dbReference type="CDD" id="cd03233">
    <property type="entry name" value="ABCG_PDR_domain1"/>
    <property type="match status" value="1"/>
</dbReference>
<dbReference type="InterPro" id="IPR003439">
    <property type="entry name" value="ABC_transporter-like_ATP-bd"/>
</dbReference>
<protein>
    <submittedName>
        <fullName evidence="12">P-loop containing nucleoside triphosphate hydrolase protein</fullName>
    </submittedName>
</protein>
<evidence type="ECO:0000313" key="12">
    <source>
        <dbReference type="EMBL" id="KAH7058615.1"/>
    </source>
</evidence>
<evidence type="ECO:0000256" key="8">
    <source>
        <dbReference type="ARBA" id="ARBA00023136"/>
    </source>
</evidence>
<proteinExistence type="inferred from homology"/>
<feature type="domain" description="ABC transporter" evidence="11">
    <location>
        <begin position="832"/>
        <end position="1069"/>
    </location>
</feature>
<evidence type="ECO:0000256" key="1">
    <source>
        <dbReference type="ARBA" id="ARBA00004141"/>
    </source>
</evidence>
<keyword evidence="12" id="KW-0378">Hydrolase</keyword>
<feature type="domain" description="ABC transporter" evidence="11">
    <location>
        <begin position="139"/>
        <end position="380"/>
    </location>
</feature>
<dbReference type="EMBL" id="JAGTJR010000006">
    <property type="protein sequence ID" value="KAH7058615.1"/>
    <property type="molecule type" value="Genomic_DNA"/>
</dbReference>
<dbReference type="InterPro" id="IPR017871">
    <property type="entry name" value="ABC_transporter-like_CS"/>
</dbReference>
<dbReference type="Proteomes" id="UP000774617">
    <property type="component" value="Unassembled WGS sequence"/>
</dbReference>
<evidence type="ECO:0000256" key="6">
    <source>
        <dbReference type="ARBA" id="ARBA00022840"/>
    </source>
</evidence>
<dbReference type="PROSITE" id="PS00211">
    <property type="entry name" value="ABC_TRANSPORTER_1"/>
    <property type="match status" value="1"/>
</dbReference>
<comment type="subcellular location">
    <subcellularLocation>
        <location evidence="1">Membrane</location>
        <topology evidence="1">Multi-pass membrane protein</topology>
    </subcellularLocation>
</comment>
<accession>A0ABQ8GJN7</accession>
<dbReference type="InterPro" id="IPR013525">
    <property type="entry name" value="ABC2_TM"/>
</dbReference>
<keyword evidence="5" id="KW-0547">Nucleotide-binding</keyword>
<gene>
    <name evidence="12" type="ORF">B0J12DRAFT_772093</name>
</gene>
<dbReference type="PROSITE" id="PS50893">
    <property type="entry name" value="ABC_TRANSPORTER_2"/>
    <property type="match status" value="2"/>
</dbReference>
<dbReference type="InterPro" id="IPR029481">
    <property type="entry name" value="ABC_trans_N"/>
</dbReference>
<feature type="transmembrane region" description="Helical" evidence="10">
    <location>
        <begin position="621"/>
        <end position="642"/>
    </location>
</feature>
<feature type="transmembrane region" description="Helical" evidence="10">
    <location>
        <begin position="493"/>
        <end position="513"/>
    </location>
</feature>
<keyword evidence="6" id="KW-0067">ATP-binding</keyword>
<feature type="region of interest" description="Disordered" evidence="9">
    <location>
        <begin position="64"/>
        <end position="86"/>
    </location>
</feature>
<dbReference type="Gene3D" id="3.40.50.300">
    <property type="entry name" value="P-loop containing nucleotide triphosphate hydrolases"/>
    <property type="match status" value="2"/>
</dbReference>
<dbReference type="SUPFAM" id="SSF52540">
    <property type="entry name" value="P-loop containing nucleoside triphosphate hydrolases"/>
    <property type="match status" value="2"/>
</dbReference>
<keyword evidence="4 10" id="KW-0812">Transmembrane</keyword>
<dbReference type="InterPro" id="IPR034001">
    <property type="entry name" value="ABCG_PDR_1"/>
</dbReference>
<feature type="compositionally biased region" description="Polar residues" evidence="9">
    <location>
        <begin position="23"/>
        <end position="38"/>
    </location>
</feature>
<feature type="transmembrane region" description="Helical" evidence="10">
    <location>
        <begin position="654"/>
        <end position="675"/>
    </location>
</feature>
<dbReference type="InterPro" id="IPR010929">
    <property type="entry name" value="PDR_CDR_ABC"/>
</dbReference>
<dbReference type="InterPro" id="IPR027417">
    <property type="entry name" value="P-loop_NTPase"/>
</dbReference>
<comment type="caution">
    <text evidence="12">The sequence shown here is derived from an EMBL/GenBank/DDBJ whole genome shotgun (WGS) entry which is preliminary data.</text>
</comment>
<comment type="similarity">
    <text evidence="2">Belongs to the ABC transporter superfamily. ABCG family. PDR (TC 3.A.1.205) subfamily.</text>
</comment>
<feature type="transmembrane region" description="Helical" evidence="10">
    <location>
        <begin position="520"/>
        <end position="540"/>
    </location>
</feature>
<dbReference type="GO" id="GO:0016787">
    <property type="term" value="F:hydrolase activity"/>
    <property type="evidence" value="ECO:0007669"/>
    <property type="project" value="UniProtKB-KW"/>
</dbReference>
<evidence type="ECO:0000256" key="4">
    <source>
        <dbReference type="ARBA" id="ARBA00022692"/>
    </source>
</evidence>
<sequence length="1069" mass="118639">MFQTGAVNTGLPAGHITPRESQESSNDSTKDPQQPTSHSGDRDLETTLDIRSLAKELSRHSIPLPNEPISLFQPEPGSDLDPTSPAFSSEKWVKSLLRVEDLDPNVGPRRKSGVAFKNLNVFGYAEGTDYQKNIINVALSIVRIGRKLLGRADQRVCILRDFEGVIEAGEMLVVLGPPGSGCTTLLKTIAGETEGISAEAMHKYYRGEAIYTAENDVHFPMLTVGETLSFAAQARAPSKLPGGVSTSVYIQNIRDATMAMYGISHTLNTRVGNDFIRGVSGGERKRVSIAEATLGRSPLQCWDNSTRGLDSANAIEFCKTLKQSTRLADVTAMVAIYQAPQSAYDLFDKVTVLYEGRQIFFGRIDEAKQYFEDLGFKCADRQTTPDFLTSMTSPAERIIKPGYENLVPRTPIEFADRWKASQARQTLLTAIDKFNRDYPIGGEDYKRFSESRRAQQSRRQRPHSPYTLSYSQQVRLCLWRGYRRFVGDPSLTAIQLFSNISLALCLGSVFYNMKPDTNSFYGRGGVIFFALLLNAFGSALEVSAACTSPSLNLTRAHILQILTLYEQRPIVEKHARYAYYHPSAEAISSMLMEIPYKVANSIFFNLIIYFLPNLRREPGPFFFFLFVSFVSTLCMSSIFRSIASLSRTLPQAMVPTAVLIYALVMYTGFSIPISYMRGWSRWINYLNPLAYSFEALMVNEFDGRSFSCAAFVPSGPGYVDLAPDQRVCAAVGSVPRVSTVSGAAYAASSYRNVGIMFGFWIGLTALYLLAAELVSEKKSRGEVLLFPRSKVSARARRGGQRDIEGAVVEKPLPATVRPSDTSPVVDKQQDIFHWEDVCYDIKIKDEERRILDHVDGWVKPGTLTALMGASGAGKTTLLDVLATRVTMGVVTGDMLVNGRPRDASFQRKTGYVQQQDVHLASSTIREALEFSALLRQGAHIPRAEKLAYVDEVLKLLDMEEYADAVIGVPGEGLNVEQRKRLTIGIELAARPQLLLFLDEPTSGLDSQTSWAICDLMEKLTKNGQAILCTIHQPSAMLFQRFNRLLLLAKGGRTVYFGGELKNLMGPYYY</sequence>
<dbReference type="CDD" id="cd03232">
    <property type="entry name" value="ABCG_PDR_domain2"/>
    <property type="match status" value="1"/>
</dbReference>
<keyword evidence="3" id="KW-0813">Transport</keyword>
<dbReference type="Pfam" id="PF06422">
    <property type="entry name" value="PDR_CDR"/>
    <property type="match status" value="1"/>
</dbReference>
<name>A0ABQ8GJN7_9PEZI</name>
<dbReference type="Pfam" id="PF01061">
    <property type="entry name" value="ABC2_membrane"/>
    <property type="match status" value="1"/>
</dbReference>
<feature type="region of interest" description="Disordered" evidence="9">
    <location>
        <begin position="1"/>
        <end position="46"/>
    </location>
</feature>
<evidence type="ECO:0000256" key="5">
    <source>
        <dbReference type="ARBA" id="ARBA00022741"/>
    </source>
</evidence>
<dbReference type="PANTHER" id="PTHR19241">
    <property type="entry name" value="ATP-BINDING CASSETTE TRANSPORTER"/>
    <property type="match status" value="1"/>
</dbReference>
<feature type="transmembrane region" description="Helical" evidence="10">
    <location>
        <begin position="594"/>
        <end position="614"/>
    </location>
</feature>
<dbReference type="InterPro" id="IPR003593">
    <property type="entry name" value="AAA+_ATPase"/>
</dbReference>
<keyword evidence="7 10" id="KW-1133">Transmembrane helix</keyword>
<evidence type="ECO:0000259" key="11">
    <source>
        <dbReference type="PROSITE" id="PS50893"/>
    </source>
</evidence>
<dbReference type="InterPro" id="IPR043926">
    <property type="entry name" value="ABCG_dom"/>
</dbReference>
<dbReference type="Pfam" id="PF19055">
    <property type="entry name" value="ABC2_membrane_7"/>
    <property type="match status" value="1"/>
</dbReference>
<dbReference type="SMART" id="SM00382">
    <property type="entry name" value="AAA"/>
    <property type="match status" value="2"/>
</dbReference>
<keyword evidence="13" id="KW-1185">Reference proteome</keyword>
<dbReference type="Pfam" id="PF00005">
    <property type="entry name" value="ABC_tran"/>
    <property type="match status" value="2"/>
</dbReference>
<dbReference type="InterPro" id="IPR034003">
    <property type="entry name" value="ABCG_PDR_2"/>
</dbReference>
<evidence type="ECO:0000256" key="7">
    <source>
        <dbReference type="ARBA" id="ARBA00022989"/>
    </source>
</evidence>
<evidence type="ECO:0000256" key="9">
    <source>
        <dbReference type="SAM" id="MobiDB-lite"/>
    </source>
</evidence>